<evidence type="ECO:0008006" key="5">
    <source>
        <dbReference type="Google" id="ProtNLM"/>
    </source>
</evidence>
<dbReference type="PATRIC" id="fig|741277.3.peg.1686"/>
<gene>
    <name evidence="3" type="ORF">FJSC11DRAFT_1857</name>
</gene>
<evidence type="ECO:0000256" key="1">
    <source>
        <dbReference type="SAM" id="MobiDB-lite"/>
    </source>
</evidence>
<keyword evidence="4" id="KW-1185">Reference proteome</keyword>
<organism evidence="3 4">
    <name type="scientific">Fischerella thermalis JSC-11</name>
    <dbReference type="NCBI Taxonomy" id="741277"/>
    <lineage>
        <taxon>Bacteria</taxon>
        <taxon>Bacillati</taxon>
        <taxon>Cyanobacteriota</taxon>
        <taxon>Cyanophyceae</taxon>
        <taxon>Nostocales</taxon>
        <taxon>Hapalosiphonaceae</taxon>
        <taxon>Fischerella</taxon>
    </lineage>
</organism>
<evidence type="ECO:0000313" key="4">
    <source>
        <dbReference type="Proteomes" id="UP000004344"/>
    </source>
</evidence>
<dbReference type="EMBL" id="AGIZ01000005">
    <property type="protein sequence ID" value="EHC14946.1"/>
    <property type="molecule type" value="Genomic_DNA"/>
</dbReference>
<reference evidence="3 4" key="1">
    <citation type="submission" date="2011-09" db="EMBL/GenBank/DDBJ databases">
        <title>The draft genome of Fischerella sp. JSC-11.</title>
        <authorList>
            <consortium name="US DOE Joint Genome Institute (JGI-PGF)"/>
            <person name="Lucas S."/>
            <person name="Han J."/>
            <person name="Lapidus A."/>
            <person name="Cheng J.-F."/>
            <person name="Goodwin L."/>
            <person name="Pitluck S."/>
            <person name="Peters L."/>
            <person name="Land M.L."/>
            <person name="Hauser L."/>
            <person name="Sarkisova S."/>
            <person name="Bryant D.A."/>
            <person name="Brown I."/>
            <person name="Woyke T.J."/>
        </authorList>
    </citation>
    <scope>NUCLEOTIDE SEQUENCE [LARGE SCALE GENOMIC DNA]</scope>
    <source>
        <strain evidence="3 4">JSC-11</strain>
    </source>
</reference>
<feature type="region of interest" description="Disordered" evidence="1">
    <location>
        <begin position="20"/>
        <end position="58"/>
    </location>
</feature>
<comment type="caution">
    <text evidence="3">The sequence shown here is derived from an EMBL/GenBank/DDBJ whole genome shotgun (WGS) entry which is preliminary data.</text>
</comment>
<feature type="signal peptide" evidence="2">
    <location>
        <begin position="1"/>
        <end position="20"/>
    </location>
</feature>
<dbReference type="Proteomes" id="UP000004344">
    <property type="component" value="Unassembled WGS sequence"/>
</dbReference>
<keyword evidence="2" id="KW-0732">Signal</keyword>
<proteinExistence type="predicted"/>
<dbReference type="GeneID" id="51963945"/>
<evidence type="ECO:0000313" key="3">
    <source>
        <dbReference type="EMBL" id="EHC14946.1"/>
    </source>
</evidence>
<feature type="chain" id="PRO_5003489001" description="Beta-Ig-H3/fasciclin" evidence="2">
    <location>
        <begin position="21"/>
        <end position="58"/>
    </location>
</feature>
<dbReference type="AlphaFoldDB" id="G6FSW0"/>
<protein>
    <recommendedName>
        <fullName evidence="5">Beta-Ig-H3/fasciclin</fullName>
    </recommendedName>
</protein>
<dbReference type="PROSITE" id="PS51257">
    <property type="entry name" value="PROKAR_LIPOPROTEIN"/>
    <property type="match status" value="1"/>
</dbReference>
<dbReference type="RefSeq" id="WP_009456456.1">
    <property type="nucleotide sequence ID" value="NZ_AGIZ01000005.1"/>
</dbReference>
<name>G6FSW0_9CYAN</name>
<evidence type="ECO:0000256" key="2">
    <source>
        <dbReference type="SAM" id="SignalP"/>
    </source>
</evidence>
<sequence length="58" mass="5605">MKIKIFGFALLLGLAAALGACEGGTDTPNTTTTTPGEPADTGATTPATTTPATPATTP</sequence>
<accession>G6FSW0</accession>